<proteinExistence type="predicted"/>
<dbReference type="AlphaFoldDB" id="A0A1I0CX98"/>
<dbReference type="PROSITE" id="PS51257">
    <property type="entry name" value="PROKAR_LIPOPROTEIN"/>
    <property type="match status" value="1"/>
</dbReference>
<name>A0A1I0CX98_9FIRM</name>
<dbReference type="STRING" id="1526.SAMN02910262_01428"/>
<protein>
    <recommendedName>
        <fullName evidence="5">Lipoprotein</fullName>
    </recommendedName>
</protein>
<feature type="region of interest" description="Disordered" evidence="1">
    <location>
        <begin position="187"/>
        <end position="223"/>
    </location>
</feature>
<dbReference type="EMBL" id="FOIL01000009">
    <property type="protein sequence ID" value="SET24500.1"/>
    <property type="molecule type" value="Genomic_DNA"/>
</dbReference>
<gene>
    <name evidence="3" type="ORF">SAMN04487771_100921</name>
</gene>
<dbReference type="eggNOG" id="ENOG5032WG7">
    <property type="taxonomic scope" value="Bacteria"/>
</dbReference>
<feature type="compositionally biased region" description="Low complexity" evidence="1">
    <location>
        <begin position="187"/>
        <end position="197"/>
    </location>
</feature>
<sequence>MKKPLLSAAVVLTSLAMLAGCTKSNIVNADHQTVAVTGNPEDGAPENVEIDWEQVADDAHSIFDDKTEYPNSVKFSIYLNQETKEIMLLWAVDDKFSAEDLSRYAEDALKMFNDIVATQDGKIAMSDENSYGGLWKDYGVSLGIMPDSTKEDRDTWYLDCEYPAGEDFKLPDTKAALEVLKKHAAEEAAAAKTSAAAEETESSSETEEEDETETESESETKAQ</sequence>
<evidence type="ECO:0000256" key="1">
    <source>
        <dbReference type="SAM" id="MobiDB-lite"/>
    </source>
</evidence>
<reference evidence="3 4" key="1">
    <citation type="submission" date="2016-10" db="EMBL/GenBank/DDBJ databases">
        <authorList>
            <person name="de Groot N.N."/>
        </authorList>
    </citation>
    <scope>NUCLEOTIDE SEQUENCE [LARGE SCALE GENOMIC DNA]</scope>
    <source>
        <strain evidence="3 4">KH1P1</strain>
    </source>
</reference>
<evidence type="ECO:0000256" key="2">
    <source>
        <dbReference type="SAM" id="SignalP"/>
    </source>
</evidence>
<keyword evidence="2" id="KW-0732">Signal</keyword>
<dbReference type="Proteomes" id="UP000199820">
    <property type="component" value="Unassembled WGS sequence"/>
</dbReference>
<dbReference type="OrthoDB" id="1922291at2"/>
<feature type="chain" id="PRO_5039475636" description="Lipoprotein" evidence="2">
    <location>
        <begin position="20"/>
        <end position="223"/>
    </location>
</feature>
<organism evidence="3 4">
    <name type="scientific">[Clostridium] aminophilum</name>
    <dbReference type="NCBI Taxonomy" id="1526"/>
    <lineage>
        <taxon>Bacteria</taxon>
        <taxon>Bacillati</taxon>
        <taxon>Bacillota</taxon>
        <taxon>Clostridia</taxon>
        <taxon>Lachnospirales</taxon>
        <taxon>Lachnospiraceae</taxon>
    </lineage>
</organism>
<accession>A0A1I0CX98</accession>
<keyword evidence="4" id="KW-1185">Reference proteome</keyword>
<evidence type="ECO:0000313" key="4">
    <source>
        <dbReference type="Proteomes" id="UP000199820"/>
    </source>
</evidence>
<feature type="signal peptide" evidence="2">
    <location>
        <begin position="1"/>
        <end position="19"/>
    </location>
</feature>
<evidence type="ECO:0000313" key="3">
    <source>
        <dbReference type="EMBL" id="SET24500.1"/>
    </source>
</evidence>
<feature type="compositionally biased region" description="Acidic residues" evidence="1">
    <location>
        <begin position="198"/>
        <end position="217"/>
    </location>
</feature>
<dbReference type="RefSeq" id="WP_074648971.1">
    <property type="nucleotide sequence ID" value="NZ_FOIL01000009.1"/>
</dbReference>
<evidence type="ECO:0008006" key="5">
    <source>
        <dbReference type="Google" id="ProtNLM"/>
    </source>
</evidence>